<comment type="caution">
    <text evidence="1">The sequence shown here is derived from an EMBL/GenBank/DDBJ whole genome shotgun (WGS) entry which is preliminary data.</text>
</comment>
<organism evidence="1 2">
    <name type="scientific">Brevifollis gellanilyticus</name>
    <dbReference type="NCBI Taxonomy" id="748831"/>
    <lineage>
        <taxon>Bacteria</taxon>
        <taxon>Pseudomonadati</taxon>
        <taxon>Verrucomicrobiota</taxon>
        <taxon>Verrucomicrobiia</taxon>
        <taxon>Verrucomicrobiales</taxon>
        <taxon>Verrucomicrobiaceae</taxon>
    </lineage>
</organism>
<dbReference type="EMBL" id="BKAG01000029">
    <property type="protein sequence ID" value="GEP44371.1"/>
    <property type="molecule type" value="Genomic_DNA"/>
</dbReference>
<sequence length="451" mass="48049">MYTPSTGYGGVVVAAGRSDPPVTFRATGLPPGTSLDEQGFWMVDDFRPGTYQVTWTAQNALGSSSKTTVIQFAEDQPGGPYPEPGTYSGLFATGPGDFIYQESDFPCGYLKVQVLASGRYSGQLRSKKGTLRFSGTFRPDEDGIVAPVQIPGLVTGASLSLSKDEDGFIRATITDEGGAVPTSGGVLWPVKSLSRAEQKLHVGDHSGFFDFQSGGSPDKGQGFGTKHISANTHSANFFGTLPDGTGFTIGTELVKPGHKYSPAFGLPCFYHASASMSTLLGLGTPSGYSAFVWFRLPNPQSRVFPEGFKAISTAYFYKRRALRPGQLLLTDTPVGNLNARFEANLDMKPFLNQPLTLTAASTAIIPKPNLSKLKIDIYGPTGFFTGKFEFDPASAGVGLGGAKRMVSFRGMIIPGMNYGAGFFLTEVPSNNPLPAPQYRTLSGAVNIFQNP</sequence>
<proteinExistence type="predicted"/>
<dbReference type="Proteomes" id="UP000321577">
    <property type="component" value="Unassembled WGS sequence"/>
</dbReference>
<evidence type="ECO:0000313" key="2">
    <source>
        <dbReference type="Proteomes" id="UP000321577"/>
    </source>
</evidence>
<keyword evidence="2" id="KW-1185">Reference proteome</keyword>
<dbReference type="AlphaFoldDB" id="A0A512MDC0"/>
<dbReference type="InterPro" id="IPR013783">
    <property type="entry name" value="Ig-like_fold"/>
</dbReference>
<gene>
    <name evidence="1" type="ORF">BGE01nite_36620</name>
</gene>
<accession>A0A512MDC0</accession>
<protein>
    <submittedName>
        <fullName evidence="1">Uncharacterized protein</fullName>
    </submittedName>
</protein>
<dbReference type="Gene3D" id="2.60.40.10">
    <property type="entry name" value="Immunoglobulins"/>
    <property type="match status" value="1"/>
</dbReference>
<evidence type="ECO:0000313" key="1">
    <source>
        <dbReference type="EMBL" id="GEP44371.1"/>
    </source>
</evidence>
<name>A0A512MDC0_9BACT</name>
<reference evidence="1 2" key="1">
    <citation type="submission" date="2019-07" db="EMBL/GenBank/DDBJ databases">
        <title>Whole genome shotgun sequence of Brevifollis gellanilyticus NBRC 108608.</title>
        <authorList>
            <person name="Hosoyama A."/>
            <person name="Uohara A."/>
            <person name="Ohji S."/>
            <person name="Ichikawa N."/>
        </authorList>
    </citation>
    <scope>NUCLEOTIDE SEQUENCE [LARGE SCALE GENOMIC DNA]</scope>
    <source>
        <strain evidence="1 2">NBRC 108608</strain>
    </source>
</reference>